<keyword evidence="1" id="KW-0479">Metal-binding</keyword>
<feature type="region of interest" description="Disordered" evidence="5">
    <location>
        <begin position="50"/>
        <end position="92"/>
    </location>
</feature>
<dbReference type="InterPro" id="IPR013083">
    <property type="entry name" value="Znf_RING/FYVE/PHD"/>
</dbReference>
<name>A0ABD1DL27_CULPP</name>
<dbReference type="Pfam" id="PF22586">
    <property type="entry name" value="ANCHR-like_BBOX"/>
    <property type="match status" value="1"/>
</dbReference>
<dbReference type="InterPro" id="IPR047153">
    <property type="entry name" value="TRIM45/56/19-like"/>
</dbReference>
<comment type="caution">
    <text evidence="8">The sequence shown here is derived from an EMBL/GenBank/DDBJ whole genome shotgun (WGS) entry which is preliminary data.</text>
</comment>
<evidence type="ECO:0000313" key="8">
    <source>
        <dbReference type="EMBL" id="KAL1400276.1"/>
    </source>
</evidence>
<dbReference type="PANTHER" id="PTHR25462:SF304">
    <property type="entry name" value="BONUS, ISOFORM C"/>
    <property type="match status" value="1"/>
</dbReference>
<feature type="domain" description="B box-type" evidence="7">
    <location>
        <begin position="174"/>
        <end position="221"/>
    </location>
</feature>
<evidence type="ECO:0000256" key="1">
    <source>
        <dbReference type="ARBA" id="ARBA00022723"/>
    </source>
</evidence>
<keyword evidence="2 4" id="KW-0863">Zinc-finger</keyword>
<dbReference type="AlphaFoldDB" id="A0ABD1DL27"/>
<dbReference type="Proteomes" id="UP001562425">
    <property type="component" value="Unassembled WGS sequence"/>
</dbReference>
<evidence type="ECO:0000256" key="2">
    <source>
        <dbReference type="ARBA" id="ARBA00022771"/>
    </source>
</evidence>
<protein>
    <recommendedName>
        <fullName evidence="10">E3 ubiquitin-protein ligase TRIM33</fullName>
    </recommendedName>
</protein>
<dbReference type="EMBL" id="JBEHCU010005300">
    <property type="protein sequence ID" value="KAL1400276.1"/>
    <property type="molecule type" value="Genomic_DNA"/>
</dbReference>
<dbReference type="GO" id="GO:0008270">
    <property type="term" value="F:zinc ion binding"/>
    <property type="evidence" value="ECO:0007669"/>
    <property type="project" value="UniProtKB-KW"/>
</dbReference>
<dbReference type="CDD" id="cd19805">
    <property type="entry name" value="Bbox1_TIF1"/>
    <property type="match status" value="1"/>
</dbReference>
<dbReference type="SUPFAM" id="SSF57850">
    <property type="entry name" value="RING/U-box"/>
    <property type="match status" value="1"/>
</dbReference>
<proteinExistence type="predicted"/>
<organism evidence="8 9">
    <name type="scientific">Culex pipiens pipiens</name>
    <name type="common">Northern house mosquito</name>
    <dbReference type="NCBI Taxonomy" id="38569"/>
    <lineage>
        <taxon>Eukaryota</taxon>
        <taxon>Metazoa</taxon>
        <taxon>Ecdysozoa</taxon>
        <taxon>Arthropoda</taxon>
        <taxon>Hexapoda</taxon>
        <taxon>Insecta</taxon>
        <taxon>Pterygota</taxon>
        <taxon>Neoptera</taxon>
        <taxon>Endopterygota</taxon>
        <taxon>Diptera</taxon>
        <taxon>Nematocera</taxon>
        <taxon>Culicoidea</taxon>
        <taxon>Culicidae</taxon>
        <taxon>Culicinae</taxon>
        <taxon>Culicini</taxon>
        <taxon>Culex</taxon>
        <taxon>Culex</taxon>
    </lineage>
</organism>
<reference evidence="8 9" key="1">
    <citation type="submission" date="2024-05" db="EMBL/GenBank/DDBJ databases">
        <title>Culex pipiens pipiens assembly and annotation.</title>
        <authorList>
            <person name="Alout H."/>
            <person name="Durand T."/>
        </authorList>
    </citation>
    <scope>NUCLEOTIDE SEQUENCE [LARGE SCALE GENOMIC DNA]</scope>
    <source>
        <strain evidence="8">HA-2024</strain>
        <tissue evidence="8">Whole body</tissue>
    </source>
</reference>
<dbReference type="InterPro" id="IPR001841">
    <property type="entry name" value="Znf_RING"/>
</dbReference>
<feature type="region of interest" description="Disordered" evidence="5">
    <location>
        <begin position="1"/>
        <end position="36"/>
    </location>
</feature>
<feature type="domain" description="RING-type" evidence="6">
    <location>
        <begin position="97"/>
        <end position="144"/>
    </location>
</feature>
<evidence type="ECO:0000313" key="9">
    <source>
        <dbReference type="Proteomes" id="UP001562425"/>
    </source>
</evidence>
<dbReference type="PROSITE" id="PS50089">
    <property type="entry name" value="ZF_RING_2"/>
    <property type="match status" value="1"/>
</dbReference>
<accession>A0ABD1DL27</accession>
<dbReference type="InterPro" id="IPR000315">
    <property type="entry name" value="Znf_B-box"/>
</dbReference>
<feature type="compositionally biased region" description="Low complexity" evidence="5">
    <location>
        <begin position="53"/>
        <end position="71"/>
    </location>
</feature>
<keyword evidence="3" id="KW-0862">Zinc</keyword>
<evidence type="ECO:0000259" key="7">
    <source>
        <dbReference type="PROSITE" id="PS50119"/>
    </source>
</evidence>
<dbReference type="PROSITE" id="PS50119">
    <property type="entry name" value="ZF_BBOX"/>
    <property type="match status" value="1"/>
</dbReference>
<gene>
    <name evidence="8" type="ORF">pipiens_002092</name>
</gene>
<dbReference type="PANTHER" id="PTHR25462">
    <property type="entry name" value="BONUS, ISOFORM C-RELATED"/>
    <property type="match status" value="1"/>
</dbReference>
<evidence type="ECO:0000259" key="6">
    <source>
        <dbReference type="PROSITE" id="PS50089"/>
    </source>
</evidence>
<dbReference type="Gene3D" id="3.30.40.10">
    <property type="entry name" value="Zinc/RING finger domain, C3HC4 (zinc finger)"/>
    <property type="match status" value="1"/>
</dbReference>
<evidence type="ECO:0000256" key="4">
    <source>
        <dbReference type="PROSITE-ProRule" id="PRU00024"/>
    </source>
</evidence>
<evidence type="ECO:0000256" key="3">
    <source>
        <dbReference type="ARBA" id="ARBA00022833"/>
    </source>
</evidence>
<sequence>MSSSTAASGSAGGGPVLPGATPMETDDLADTMNDFLPLLPENIKQELFESSADKAASASGSSGAGSSSSAAVCDSAENKGDAPETNATTESPVPTKCVWCQQLLTPSDHPKLLECLHVACDACQKLKFADLPHNAALLYCPVCKMESRQEFIINNVFLEENSADDNPGSVESTKDMIKCSSCSDDAIATSWCVECAEFICDSCVQAHQRLKITKEHTIKPKEAATSEAPGSSGLPGKSIMCHIHSQVRLFSFS</sequence>
<keyword evidence="9" id="KW-1185">Reference proteome</keyword>
<dbReference type="Gene3D" id="3.30.160.60">
    <property type="entry name" value="Classic Zinc Finger"/>
    <property type="match status" value="1"/>
</dbReference>
<evidence type="ECO:0000256" key="5">
    <source>
        <dbReference type="SAM" id="MobiDB-lite"/>
    </source>
</evidence>
<evidence type="ECO:0008006" key="10">
    <source>
        <dbReference type="Google" id="ProtNLM"/>
    </source>
</evidence>
<dbReference type="SMART" id="SM00336">
    <property type="entry name" value="BBOX"/>
    <property type="match status" value="1"/>
</dbReference>